<organism evidence="11 12">
    <name type="scientific">Novosphingobium rhizovicinum</name>
    <dbReference type="NCBI Taxonomy" id="3228928"/>
    <lineage>
        <taxon>Bacteria</taxon>
        <taxon>Pseudomonadati</taxon>
        <taxon>Pseudomonadota</taxon>
        <taxon>Alphaproteobacteria</taxon>
        <taxon>Sphingomonadales</taxon>
        <taxon>Sphingomonadaceae</taxon>
        <taxon>Novosphingobium</taxon>
    </lineage>
</organism>
<evidence type="ECO:0000256" key="7">
    <source>
        <dbReference type="ARBA" id="ARBA00023004"/>
    </source>
</evidence>
<keyword evidence="12" id="KW-1185">Reference proteome</keyword>
<comment type="caution">
    <text evidence="11">The sequence shown here is derived from an EMBL/GenBank/DDBJ whole genome shotgun (WGS) entry which is preliminary data.</text>
</comment>
<sequence>MTTDTPPLPAKSRFGAWARRLGWLLLVLLAAGAALAAYVFRPVAVAAPAPLQAHKASAAAGAYLAKVGNCAACHTTPGGAAYAGGVKFVTPFGTLFSTNITPDKDHGIGTWTYEQFHAAMKHGVRPDGTHLYPAFPYTSFAKMSDPDIASLYLYLRSVAPVAQPARENEMDFPFGNRALLHFWKTLFHDDAPYTPDNTRSAQSNRGGYLVEAVAHCGACHTPRNMLGAPDESRNLRGGVYVDQVASGAYRRWSAPDLTSGVHGLKEWSAKDIQSYLLTGKNPRAVVHGPMTEVYESTAHLTKSDAEAIATYLRDVAPGPARTDWSAFRSRMKEGEVVYTVHCGTCHLPDGKGDRILGVPLARNALVQAEDPSSLINVILYGPDLPDPPFASGRTTMKPFGKRLSDEDVAALATYLRSSFGNNAPQVSPEQVARQR</sequence>
<keyword evidence="3 9" id="KW-0349">Heme</keyword>
<dbReference type="Proteomes" id="UP001556118">
    <property type="component" value="Unassembled WGS sequence"/>
</dbReference>
<dbReference type="PANTHER" id="PTHR35008">
    <property type="entry name" value="BLL4482 PROTEIN-RELATED"/>
    <property type="match status" value="1"/>
</dbReference>
<dbReference type="Pfam" id="PF00034">
    <property type="entry name" value="Cytochrom_C"/>
    <property type="match status" value="1"/>
</dbReference>
<keyword evidence="2" id="KW-1003">Cell membrane</keyword>
<evidence type="ECO:0000313" key="11">
    <source>
        <dbReference type="EMBL" id="MEW9856405.1"/>
    </source>
</evidence>
<keyword evidence="6" id="KW-0677">Repeat</keyword>
<evidence type="ECO:0000256" key="2">
    <source>
        <dbReference type="ARBA" id="ARBA00022475"/>
    </source>
</evidence>
<dbReference type="PANTHER" id="PTHR35008:SF8">
    <property type="entry name" value="ALCOHOL DEHYDROGENASE CYTOCHROME C SUBUNIT"/>
    <property type="match status" value="1"/>
</dbReference>
<evidence type="ECO:0000256" key="9">
    <source>
        <dbReference type="PROSITE-ProRule" id="PRU00433"/>
    </source>
</evidence>
<dbReference type="Pfam" id="PF13442">
    <property type="entry name" value="Cytochrome_CBB3"/>
    <property type="match status" value="1"/>
</dbReference>
<feature type="domain" description="Cytochrome c" evidence="10">
    <location>
        <begin position="56"/>
        <end position="159"/>
    </location>
</feature>
<evidence type="ECO:0000256" key="6">
    <source>
        <dbReference type="ARBA" id="ARBA00022737"/>
    </source>
</evidence>
<dbReference type="PROSITE" id="PS51007">
    <property type="entry name" value="CYTC"/>
    <property type="match status" value="3"/>
</dbReference>
<evidence type="ECO:0000256" key="8">
    <source>
        <dbReference type="ARBA" id="ARBA00023136"/>
    </source>
</evidence>
<evidence type="ECO:0000259" key="10">
    <source>
        <dbReference type="PROSITE" id="PS51007"/>
    </source>
</evidence>
<evidence type="ECO:0000256" key="4">
    <source>
        <dbReference type="ARBA" id="ARBA00022723"/>
    </source>
</evidence>
<dbReference type="InterPro" id="IPR014353">
    <property type="entry name" value="Membr-bd_ADH_cyt_c"/>
</dbReference>
<evidence type="ECO:0000313" key="12">
    <source>
        <dbReference type="Proteomes" id="UP001556118"/>
    </source>
</evidence>
<dbReference type="PIRSF" id="PIRSF000018">
    <property type="entry name" value="Mb_ADH_cyt_c"/>
    <property type="match status" value="1"/>
</dbReference>
<evidence type="ECO:0000256" key="3">
    <source>
        <dbReference type="ARBA" id="ARBA00022617"/>
    </source>
</evidence>
<gene>
    <name evidence="11" type="ORF">ABUH87_14800</name>
</gene>
<proteinExistence type="predicted"/>
<dbReference type="RefSeq" id="WP_367774852.1">
    <property type="nucleotide sequence ID" value="NZ_JBFNXR010000052.1"/>
</dbReference>
<keyword evidence="4 9" id="KW-0479">Metal-binding</keyword>
<dbReference type="InterPro" id="IPR036909">
    <property type="entry name" value="Cyt_c-like_dom_sf"/>
</dbReference>
<keyword evidence="7 9" id="KW-0408">Iron</keyword>
<evidence type="ECO:0000256" key="1">
    <source>
        <dbReference type="ARBA" id="ARBA00004236"/>
    </source>
</evidence>
<accession>A0ABV3REJ1</accession>
<comment type="subcellular location">
    <subcellularLocation>
        <location evidence="1">Cell membrane</location>
    </subcellularLocation>
</comment>
<dbReference type="Gene3D" id="1.10.760.10">
    <property type="entry name" value="Cytochrome c-like domain"/>
    <property type="match status" value="3"/>
</dbReference>
<reference evidence="11 12" key="1">
    <citation type="submission" date="2024-06" db="EMBL/GenBank/DDBJ databases">
        <title>Novosphingobium rhizovicinus M1R2S20.</title>
        <authorList>
            <person name="Sun J.-Q."/>
        </authorList>
    </citation>
    <scope>NUCLEOTIDE SEQUENCE [LARGE SCALE GENOMIC DNA]</scope>
    <source>
        <strain evidence="11 12">M1R2S20</strain>
    </source>
</reference>
<dbReference type="EMBL" id="JBFNXR010000052">
    <property type="protein sequence ID" value="MEW9856405.1"/>
    <property type="molecule type" value="Genomic_DNA"/>
</dbReference>
<name>A0ABV3REJ1_9SPHN</name>
<keyword evidence="5" id="KW-0732">Signal</keyword>
<protein>
    <submittedName>
        <fullName evidence="11">C-type cytochrome</fullName>
    </submittedName>
</protein>
<keyword evidence="8" id="KW-0472">Membrane</keyword>
<feature type="domain" description="Cytochrome c" evidence="10">
    <location>
        <begin position="201"/>
        <end position="316"/>
    </location>
</feature>
<dbReference type="InterPro" id="IPR051459">
    <property type="entry name" value="Cytochrome_c-type_DH"/>
</dbReference>
<dbReference type="InterPro" id="IPR009056">
    <property type="entry name" value="Cyt_c-like_dom"/>
</dbReference>
<dbReference type="SUPFAM" id="SSF46626">
    <property type="entry name" value="Cytochrome c"/>
    <property type="match status" value="3"/>
</dbReference>
<evidence type="ECO:0000256" key="5">
    <source>
        <dbReference type="ARBA" id="ARBA00022729"/>
    </source>
</evidence>
<feature type="domain" description="Cytochrome c" evidence="10">
    <location>
        <begin position="329"/>
        <end position="419"/>
    </location>
</feature>